<dbReference type="Proteomes" id="UP000250369">
    <property type="component" value="Unassembled WGS sequence"/>
</dbReference>
<dbReference type="RefSeq" id="WP_113033444.1">
    <property type="nucleotide sequence ID" value="NZ_QMFB01000015.1"/>
</dbReference>
<protein>
    <submittedName>
        <fullName evidence="1">Uncharacterized protein</fullName>
    </submittedName>
</protein>
<sequence length="109" mass="12047">MSIPPFPSFKDQVALDAAVFTNPQEFGGEHTIDGRQLVAVVEDTINDKTPLDYAEGVFVVRKTVHVARVELGYLPEVGQWMLLNGLRMQVTKAADEFGMIVIELEANVT</sequence>
<comment type="caution">
    <text evidence="1">The sequence shown here is derived from an EMBL/GenBank/DDBJ whole genome shotgun (WGS) entry which is preliminary data.</text>
</comment>
<dbReference type="OrthoDB" id="9802430at2"/>
<keyword evidence="2" id="KW-1185">Reference proteome</keyword>
<organism evidence="1 2">
    <name type="scientific">Paenibacillus contaminans</name>
    <dbReference type="NCBI Taxonomy" id="450362"/>
    <lineage>
        <taxon>Bacteria</taxon>
        <taxon>Bacillati</taxon>
        <taxon>Bacillota</taxon>
        <taxon>Bacilli</taxon>
        <taxon>Bacillales</taxon>
        <taxon>Paenibacillaceae</taxon>
        <taxon>Paenibacillus</taxon>
    </lineage>
</organism>
<dbReference type="AlphaFoldDB" id="A0A329MHI5"/>
<accession>A0A329MHI5</accession>
<evidence type="ECO:0000313" key="1">
    <source>
        <dbReference type="EMBL" id="RAV18826.1"/>
    </source>
</evidence>
<name>A0A329MHI5_9BACL</name>
<reference evidence="1 2" key="1">
    <citation type="journal article" date="2009" name="Int. J. Syst. Evol. Microbiol.">
        <title>Paenibacillus contaminans sp. nov., isolated from a contaminated laboratory plate.</title>
        <authorList>
            <person name="Chou J.H."/>
            <person name="Lee J.H."/>
            <person name="Lin M.C."/>
            <person name="Chang P.S."/>
            <person name="Arun A.B."/>
            <person name="Young C.C."/>
            <person name="Chen W.M."/>
        </authorList>
    </citation>
    <scope>NUCLEOTIDE SEQUENCE [LARGE SCALE GENOMIC DNA]</scope>
    <source>
        <strain evidence="1 2">CKOBP-6</strain>
    </source>
</reference>
<gene>
    <name evidence="1" type="ORF">DQG23_24155</name>
</gene>
<evidence type="ECO:0000313" key="2">
    <source>
        <dbReference type="Proteomes" id="UP000250369"/>
    </source>
</evidence>
<dbReference type="EMBL" id="QMFB01000015">
    <property type="protein sequence ID" value="RAV18826.1"/>
    <property type="molecule type" value="Genomic_DNA"/>
</dbReference>
<proteinExistence type="predicted"/>